<name>A0A1G8GHX5_9CLOT</name>
<reference evidence="1 2" key="1">
    <citation type="submission" date="2016-10" db="EMBL/GenBank/DDBJ databases">
        <authorList>
            <person name="de Groot N.N."/>
        </authorList>
    </citation>
    <scope>NUCLEOTIDE SEQUENCE [LARGE SCALE GENOMIC DNA]</scope>
    <source>
        <strain evidence="1 2">CGMCC 1.5058</strain>
    </source>
</reference>
<proteinExistence type="predicted"/>
<dbReference type="Proteomes" id="UP000183255">
    <property type="component" value="Unassembled WGS sequence"/>
</dbReference>
<accession>A0A1G8GHX5</accession>
<dbReference type="EMBL" id="FNDZ01000001">
    <property type="protein sequence ID" value="SDH93984.1"/>
    <property type="molecule type" value="Genomic_DNA"/>
</dbReference>
<evidence type="ECO:0000313" key="2">
    <source>
        <dbReference type="Proteomes" id="UP000183255"/>
    </source>
</evidence>
<dbReference type="RefSeq" id="WP_031573101.1">
    <property type="nucleotide sequence ID" value="NZ_FNDZ01000001.1"/>
</dbReference>
<evidence type="ECO:0000313" key="1">
    <source>
        <dbReference type="EMBL" id="SDH93984.1"/>
    </source>
</evidence>
<organism evidence="1 2">
    <name type="scientific">Proteiniclasticum ruminis</name>
    <dbReference type="NCBI Taxonomy" id="398199"/>
    <lineage>
        <taxon>Bacteria</taxon>
        <taxon>Bacillati</taxon>
        <taxon>Bacillota</taxon>
        <taxon>Clostridia</taxon>
        <taxon>Eubacteriales</taxon>
        <taxon>Clostridiaceae</taxon>
        <taxon>Proteiniclasticum</taxon>
    </lineage>
</organism>
<gene>
    <name evidence="1" type="ORF">SAMN05421804_101271</name>
</gene>
<dbReference type="AlphaFoldDB" id="A0A1G8GHX5"/>
<sequence length="595" mass="68833">MFKVTARVSKDSCKSKPEGRRIGKFKYMRNQLPESEYTIDNLLSLIISGHTFHPGKYKLSGNKSEYDETFREATFEATNLIVIDIDEGNKTVHEILEKSNEFSPSVIYSTFSYTEEAKRYRVMYVMDKYLDREETIKVKTFLTKRVGGDEMCMKSAAFMYFGGKSILFKQLNIIDAEEILNLPEVDNIEVKPIVEIGRKHSKQRTGGSTSNVCISSSYEILRNIENLCIHAFPEKLNVSETFSFINSMDLPQILGVEENKVFRCILPNHPDNNPSANILYSSGRYVYKCFSPNCVGNTAINIVDVLAMVLDLTVLQVADAVCKVRKIEITSPYKEHVIDVCKQNEEIIEELYFSRSFNNKSGDKLMKTYRYFMSYVIENATPYIVDSQDKKILITASFRHLSDYFKSVGYEGDLSRRLNRLVSLGLLHKMSLDELPESKRIQIEKLQRLTGYLKHITVWEIPKLNDAIIEDAIKREEKRKEEGYTLQGMGRIEVANFIGIEEAAKIYTQEKIELNPGIIFVIRKIMRSKINERGWFIISEILQELPEDTVKNRMYKKYINRARLDEGLKASLLNAELRKQYSIPMEIRSKTKIYY</sequence>
<protein>
    <submittedName>
        <fullName evidence="1">Uncharacterized protein</fullName>
    </submittedName>
</protein>